<dbReference type="Pfam" id="PF04782">
    <property type="entry name" value="DUF632"/>
    <property type="match status" value="1"/>
</dbReference>
<dbReference type="InterPro" id="IPR006868">
    <property type="entry name" value="DUF630"/>
</dbReference>
<organism evidence="4 5">
    <name type="scientific">Acer negundo</name>
    <name type="common">Box elder</name>
    <dbReference type="NCBI Taxonomy" id="4023"/>
    <lineage>
        <taxon>Eukaryota</taxon>
        <taxon>Viridiplantae</taxon>
        <taxon>Streptophyta</taxon>
        <taxon>Embryophyta</taxon>
        <taxon>Tracheophyta</taxon>
        <taxon>Spermatophyta</taxon>
        <taxon>Magnoliopsida</taxon>
        <taxon>eudicotyledons</taxon>
        <taxon>Gunneridae</taxon>
        <taxon>Pentapetalae</taxon>
        <taxon>rosids</taxon>
        <taxon>malvids</taxon>
        <taxon>Sapindales</taxon>
        <taxon>Sapindaceae</taxon>
        <taxon>Hippocastanoideae</taxon>
        <taxon>Acereae</taxon>
        <taxon>Acer</taxon>
    </lineage>
</organism>
<evidence type="ECO:0000313" key="4">
    <source>
        <dbReference type="EMBL" id="KAI9165658.1"/>
    </source>
</evidence>
<dbReference type="Proteomes" id="UP001064489">
    <property type="component" value="Chromosome 10"/>
</dbReference>
<evidence type="ECO:0000256" key="1">
    <source>
        <dbReference type="SAM" id="MobiDB-lite"/>
    </source>
</evidence>
<dbReference type="InterPro" id="IPR006867">
    <property type="entry name" value="DUF632"/>
</dbReference>
<keyword evidence="5" id="KW-1185">Reference proteome</keyword>
<evidence type="ECO:0008006" key="6">
    <source>
        <dbReference type="Google" id="ProtNLM"/>
    </source>
</evidence>
<gene>
    <name evidence="4" type="ORF">LWI28_018179</name>
</gene>
<dbReference type="PANTHER" id="PTHR21450:SF17">
    <property type="entry name" value="OS09G0542500 PROTEIN"/>
    <property type="match status" value="1"/>
</dbReference>
<reference evidence="4" key="2">
    <citation type="submission" date="2023-02" db="EMBL/GenBank/DDBJ databases">
        <authorList>
            <person name="Swenson N.G."/>
            <person name="Wegrzyn J.L."/>
            <person name="Mcevoy S.L."/>
        </authorList>
    </citation>
    <scope>NUCLEOTIDE SEQUENCE</scope>
    <source>
        <strain evidence="4">91603</strain>
        <tissue evidence="4">Leaf</tissue>
    </source>
</reference>
<dbReference type="AlphaFoldDB" id="A0AAD5IJR2"/>
<dbReference type="EMBL" id="JAJSOW010000105">
    <property type="protein sequence ID" value="KAI9165658.1"/>
    <property type="molecule type" value="Genomic_DNA"/>
</dbReference>
<name>A0AAD5IJR2_ACENE</name>
<evidence type="ECO:0000313" key="5">
    <source>
        <dbReference type="Proteomes" id="UP001064489"/>
    </source>
</evidence>
<evidence type="ECO:0000259" key="3">
    <source>
        <dbReference type="Pfam" id="PF04783"/>
    </source>
</evidence>
<protein>
    <recommendedName>
        <fullName evidence="6">Nitrate regulatory gene2 protein</fullName>
    </recommendedName>
</protein>
<feature type="domain" description="DUF632" evidence="2">
    <location>
        <begin position="209"/>
        <end position="500"/>
    </location>
</feature>
<feature type="compositionally biased region" description="Basic and acidic residues" evidence="1">
    <location>
        <begin position="98"/>
        <end position="120"/>
    </location>
</feature>
<proteinExistence type="predicted"/>
<feature type="domain" description="DUF630" evidence="3">
    <location>
        <begin position="1"/>
        <end position="70"/>
    </location>
</feature>
<accession>A0AAD5IJR2</accession>
<reference evidence="4" key="1">
    <citation type="journal article" date="2022" name="Plant J.">
        <title>Strategies of tolerance reflected in two North American maple genomes.</title>
        <authorList>
            <person name="McEvoy S.L."/>
            <person name="Sezen U.U."/>
            <person name="Trouern-Trend A."/>
            <person name="McMahon S.M."/>
            <person name="Schaberg P.G."/>
            <person name="Yang J."/>
            <person name="Wegrzyn J.L."/>
            <person name="Swenson N.G."/>
        </authorList>
    </citation>
    <scope>NUCLEOTIDE SEQUENCE</scope>
    <source>
        <strain evidence="4">91603</strain>
    </source>
</reference>
<evidence type="ECO:0000259" key="2">
    <source>
        <dbReference type="Pfam" id="PF04782"/>
    </source>
</evidence>
<dbReference type="PANTHER" id="PTHR21450">
    <property type="entry name" value="PROTEIN ALTERED PHOSPHATE STARVATION RESPONSE 1"/>
    <property type="match status" value="1"/>
</dbReference>
<dbReference type="Pfam" id="PF04783">
    <property type="entry name" value="DUF630"/>
    <property type="match status" value="1"/>
</dbReference>
<sequence>MGCAASSSSMRRSSADYNEEVVDVVKFCREKKRQLKLAVKCRSAFAEAQCKYNQALLEVASAIRLFVERHSSSSSSPSSPPSSPLVMITASSYDNSNERFCEEKEEQEEKKRSSKGKEKVVDDDDEHFYNEIPPCQWDFFDPSSWAVFGESSLSVQEKLMMTRKIRDQPEEVILPPHLEEEEEVLEAPTNEQEAASYTNAYSSTKKRELLKALKDVEDQFLRAHEAGLHLSNLLEVTTDHLEGLGGNLMTWNQTSSSSSSLSSSSTIASPDDWGGMLISGSHKMSLARLYEWQKKLYKQVKDGDKAFRVYKRKCIELLNKEAKEGDGRRKLDNIRAETKQLYSRVLVSLQSTKMISETIKRIRDEELHLQLVEMLNGLRKTWKIMFESYEIQGQIMLEVGSFGCSVYRKLSDESHLHASLQLLGALRKWRANFSVYVSTQKAYVRAVDGWLSQFFFSNNKSLVAPPPPLLILCQNWLASLKLLPDEPVARALESFRENIRALWIQQGTEKQQKRKVDMLKRECERREMEFNKKIEAKLLDQEYHEQKPEEDLQKVLECLKTKKDMLDLFKDRVEIERAKHLSGIEQTKQMALTGFHTGFSSVFESLTGFSKASVNTYTDLIMYIRNASDTEGESSNSSGETMDSQKRICAFEDLWLLDPVFHMNMNCILLFS</sequence>
<feature type="region of interest" description="Disordered" evidence="1">
    <location>
        <begin position="98"/>
        <end position="125"/>
    </location>
</feature>
<comment type="caution">
    <text evidence="4">The sequence shown here is derived from an EMBL/GenBank/DDBJ whole genome shotgun (WGS) entry which is preliminary data.</text>
</comment>